<dbReference type="Proteomes" id="UP000254193">
    <property type="component" value="Unassembled WGS sequence"/>
</dbReference>
<sequence length="88" mass="9419">MPLPQPAAQDDTLSELLELINRQLTEKGLKVEKASAVVIDATIIQTAGSKQRQAIEIDEEGLGQAVFAKVLYGVRQCLAGQGGCRLNV</sequence>
<dbReference type="EMBL" id="UGRO01000002">
    <property type="protein sequence ID" value="SUA16392.1"/>
    <property type="molecule type" value="Genomic_DNA"/>
</dbReference>
<gene>
    <name evidence="1" type="ORF">NCTC10616_00028</name>
</gene>
<name>A0A378VJI5_NEILA</name>
<dbReference type="PANTHER" id="PTHR35604">
    <property type="entry name" value="TRANSPOSASE INSH FOR INSERTION SEQUENCE ELEMENT IS5A-RELATED"/>
    <property type="match status" value="1"/>
</dbReference>
<dbReference type="AlphaFoldDB" id="A0A378VJI5"/>
<evidence type="ECO:0000313" key="1">
    <source>
        <dbReference type="EMBL" id="SUA16392.1"/>
    </source>
</evidence>
<dbReference type="PANTHER" id="PTHR35604:SF2">
    <property type="entry name" value="TRANSPOSASE INSH FOR INSERTION SEQUENCE ELEMENT IS5A-RELATED"/>
    <property type="match status" value="1"/>
</dbReference>
<proteinExistence type="predicted"/>
<evidence type="ECO:0000313" key="2">
    <source>
        <dbReference type="Proteomes" id="UP000254193"/>
    </source>
</evidence>
<protein>
    <submittedName>
        <fullName evidence="1">IS1106 transposase</fullName>
    </submittedName>
</protein>
<reference evidence="1 2" key="1">
    <citation type="submission" date="2018-06" db="EMBL/GenBank/DDBJ databases">
        <authorList>
            <consortium name="Pathogen Informatics"/>
            <person name="Doyle S."/>
        </authorList>
    </citation>
    <scope>NUCLEOTIDE SEQUENCE [LARGE SCALE GENOMIC DNA]</scope>
    <source>
        <strain evidence="1 2">NCTC10616</strain>
    </source>
</reference>
<keyword evidence="2" id="KW-1185">Reference proteome</keyword>
<accession>A0A378VJI5</accession>
<organism evidence="1 2">
    <name type="scientific">Neisseria lactamica</name>
    <dbReference type="NCBI Taxonomy" id="486"/>
    <lineage>
        <taxon>Bacteria</taxon>
        <taxon>Pseudomonadati</taxon>
        <taxon>Pseudomonadota</taxon>
        <taxon>Betaproteobacteria</taxon>
        <taxon>Neisseriales</taxon>
        <taxon>Neisseriaceae</taxon>
        <taxon>Neisseria</taxon>
    </lineage>
</organism>